<dbReference type="EMBL" id="CP159837">
    <property type="protein sequence ID" value="XCM35271.1"/>
    <property type="molecule type" value="Genomic_DNA"/>
</dbReference>
<dbReference type="SUPFAM" id="SSF53850">
    <property type="entry name" value="Periplasmic binding protein-like II"/>
    <property type="match status" value="1"/>
</dbReference>
<dbReference type="PROSITE" id="PS51318">
    <property type="entry name" value="TAT"/>
    <property type="match status" value="1"/>
</dbReference>
<evidence type="ECO:0000256" key="3">
    <source>
        <dbReference type="ARBA" id="ARBA00022729"/>
    </source>
</evidence>
<evidence type="ECO:0000256" key="6">
    <source>
        <dbReference type="SAM" id="SignalP"/>
    </source>
</evidence>
<proteinExistence type="predicted"/>
<dbReference type="InterPro" id="IPR006311">
    <property type="entry name" value="TAT_signal"/>
</dbReference>
<dbReference type="Gene3D" id="3.40.190.10">
    <property type="entry name" value="Periplasmic binding protein-like II"/>
    <property type="match status" value="2"/>
</dbReference>
<dbReference type="InterPro" id="IPR001188">
    <property type="entry name" value="Sperm_putr-bd"/>
</dbReference>
<comment type="subcellular location">
    <subcellularLocation>
        <location evidence="1">Periplasm</location>
    </subcellularLocation>
</comment>
<evidence type="ECO:0000256" key="2">
    <source>
        <dbReference type="ARBA" id="ARBA00022448"/>
    </source>
</evidence>
<organism evidence="7">
    <name type="scientific">Planktothricoides raciborskii GIHE-MW2</name>
    <dbReference type="NCBI Taxonomy" id="2792601"/>
    <lineage>
        <taxon>Bacteria</taxon>
        <taxon>Bacillati</taxon>
        <taxon>Cyanobacteriota</taxon>
        <taxon>Cyanophyceae</taxon>
        <taxon>Oscillatoriophycideae</taxon>
        <taxon>Oscillatoriales</taxon>
        <taxon>Oscillatoriaceae</taxon>
        <taxon>Planktothricoides</taxon>
    </lineage>
</organism>
<reference evidence="7" key="1">
    <citation type="submission" date="2024-07" db="EMBL/GenBank/DDBJ databases">
        <authorList>
            <person name="Kim Y.J."/>
            <person name="Jeong J.Y."/>
        </authorList>
    </citation>
    <scope>NUCLEOTIDE SEQUENCE</scope>
    <source>
        <strain evidence="7">GIHE-MW2</strain>
    </source>
</reference>
<evidence type="ECO:0000256" key="4">
    <source>
        <dbReference type="ARBA" id="ARBA00022764"/>
    </source>
</evidence>
<dbReference type="GO" id="GO:0019808">
    <property type="term" value="F:polyamine binding"/>
    <property type="evidence" value="ECO:0007669"/>
    <property type="project" value="InterPro"/>
</dbReference>
<dbReference type="InterPro" id="IPR006059">
    <property type="entry name" value="SBP"/>
</dbReference>
<dbReference type="PRINTS" id="PR00909">
    <property type="entry name" value="SPERMDNBNDNG"/>
</dbReference>
<dbReference type="AlphaFoldDB" id="A0AAU8J9Q3"/>
<dbReference type="Pfam" id="PF13416">
    <property type="entry name" value="SBP_bac_8"/>
    <property type="match status" value="1"/>
</dbReference>
<keyword evidence="2" id="KW-0813">Transport</keyword>
<feature type="chain" id="PRO_5043896851" evidence="6">
    <location>
        <begin position="23"/>
        <end position="373"/>
    </location>
</feature>
<dbReference type="PIRSF" id="PIRSF019574">
    <property type="entry name" value="Periplasmic_polyamine_BP"/>
    <property type="match status" value="1"/>
</dbReference>
<evidence type="ECO:0000313" key="7">
    <source>
        <dbReference type="EMBL" id="XCM35271.1"/>
    </source>
</evidence>
<evidence type="ECO:0000256" key="1">
    <source>
        <dbReference type="ARBA" id="ARBA00004418"/>
    </source>
</evidence>
<keyword evidence="4" id="KW-0574">Periplasm</keyword>
<dbReference type="RefSeq" id="WP_054465302.1">
    <property type="nucleotide sequence ID" value="NZ_CP159837.1"/>
</dbReference>
<sequence length="373" mass="41797">MTQTRRQFLQSSAAALSSMALSGCGWTLGGNPFDDSGDEMTGPPMTQTSANDLYIYTWADYTDSELIETFRKQTGIKVIVDIFDSNEAMLAKVQAGGGGAYSIIYPSDSWVKRMVELRLLQPLDHSRLKGINNLFEKFQNPDYDPGNRYSLPFTWGTTGLIYNAEKLSSTPKDWDYLWEHQKELSRKVTLINDPREVIGASLRSLGYSYNSENPAEIQAAYEKLLNLKGTLATFTTDGWRDLILAGDLTMAMGFSFDALNVANENPNLKYLVPQSGTSLWIDTMVIPAGAPNVAGAYKWLNFMLQPEVTVSLCERLYFATPNKQAYAQLSQDLQENPTLFPPESVLEKCEGIIPLSIEKEKTYARYWIKLKSS</sequence>
<dbReference type="CDD" id="cd13590">
    <property type="entry name" value="PBP2_PotD_PotF_like"/>
    <property type="match status" value="1"/>
</dbReference>
<feature type="signal peptide" evidence="6">
    <location>
        <begin position="1"/>
        <end position="22"/>
    </location>
</feature>
<dbReference type="GO" id="GO:0015846">
    <property type="term" value="P:polyamine transport"/>
    <property type="evidence" value="ECO:0007669"/>
    <property type="project" value="InterPro"/>
</dbReference>
<keyword evidence="3 6" id="KW-0732">Signal</keyword>
<gene>
    <name evidence="7" type="ORF">ABWT76_003932</name>
</gene>
<dbReference type="PANTHER" id="PTHR30222:SF17">
    <property type="entry name" value="SPERMIDINE_PUTRESCINE-BINDING PERIPLASMIC PROTEIN"/>
    <property type="match status" value="1"/>
</dbReference>
<dbReference type="PANTHER" id="PTHR30222">
    <property type="entry name" value="SPERMIDINE/PUTRESCINE-BINDING PERIPLASMIC PROTEIN"/>
    <property type="match status" value="1"/>
</dbReference>
<protein>
    <submittedName>
        <fullName evidence="7">Spermidine/putrescine ABC transporter substrate-binding protein</fullName>
    </submittedName>
</protein>
<feature type="binding site" evidence="5">
    <location>
        <begin position="193"/>
        <end position="196"/>
    </location>
    <ligand>
        <name>spermidine</name>
        <dbReference type="ChEBI" id="CHEBI:57834"/>
    </ligand>
</feature>
<dbReference type="PROSITE" id="PS51257">
    <property type="entry name" value="PROKAR_LIPOPROTEIN"/>
    <property type="match status" value="1"/>
</dbReference>
<dbReference type="GO" id="GO:0042597">
    <property type="term" value="C:periplasmic space"/>
    <property type="evidence" value="ECO:0007669"/>
    <property type="project" value="UniProtKB-SubCell"/>
</dbReference>
<name>A0AAU8J9Q3_9CYAN</name>
<evidence type="ECO:0000256" key="5">
    <source>
        <dbReference type="PIRSR" id="PIRSR019574-1"/>
    </source>
</evidence>
<accession>A0AAU8J9Q3</accession>